<keyword evidence="3" id="KW-0732">Signal</keyword>
<keyword evidence="2" id="KW-1133">Transmembrane helix</keyword>
<dbReference type="SUPFAM" id="SSF55486">
    <property type="entry name" value="Metalloproteases ('zincins'), catalytic domain"/>
    <property type="match status" value="1"/>
</dbReference>
<organism evidence="4 5">
    <name type="scientific">Wansuia hejianensis</name>
    <dbReference type="NCBI Taxonomy" id="2763667"/>
    <lineage>
        <taxon>Bacteria</taxon>
        <taxon>Bacillati</taxon>
        <taxon>Bacillota</taxon>
        <taxon>Clostridia</taxon>
        <taxon>Lachnospirales</taxon>
        <taxon>Lachnospiraceae</taxon>
        <taxon>Wansuia</taxon>
    </lineage>
</organism>
<keyword evidence="2" id="KW-0472">Membrane</keyword>
<accession>A0A7G9GC83</accession>
<dbReference type="AlphaFoldDB" id="A0A7G9GC83"/>
<sequence>MHLKTAGRIMIAGTLVLALAAQGVSGAVATGGEGSYYREKEHEQVSLADMDRKSFNEEEFRKAASELKQVCREEGQEDRVAELYAVVLDQTNRLSTVSALAMLDYYSDMNDDAAAEWNDEVTGLYSEIMDEAAGTLREVLNSGYGEIYREEMGDYNADVYQYYEDMTEEEEALIDRQQELVSEYEEKLMDDYDSQEEENQVLGQLFLELLQVRTEIAQAGGYDNYADYAYEAGYFRDYTVEDVENLRQEVKEELVPFFYDLTGRALDRGVNDVFEEYDVSSEELLETFAPYMEAISPEVGEAFGFFREQQLYDLDSSEDKISMAYTVELPAYGSAYIYDNRSGMYYDIFTVVHEFGHFNSVYHDDTPALYTNINMDVSEIHSQGLELLFYPYYEQMYPGMGSAMQFYAVYEMFNNILLSCAFDEVENAVYRNPDLTLEEINSLMDEVGMEYGLVSQSVNSETWVEMTHLFMQPFYMISYGTSALAALELFRLSADDRDKAVDCYMQISAYATAEPYCAVMEACGLEDIFEEGTVTKLKEDLDDIVGITHDPVSGQKENDGSQKKEQKKEQLSLPEWLEQNADNTWKDLGADLEEGFRDTSFGGYRELALAVILAIGAAAAVSTLLCIHMKKKKHRDNNDLPRY</sequence>
<dbReference type="EMBL" id="CP060635">
    <property type="protein sequence ID" value="QNM08415.1"/>
    <property type="molecule type" value="Genomic_DNA"/>
</dbReference>
<dbReference type="RefSeq" id="WP_249328745.1">
    <property type="nucleotide sequence ID" value="NZ_CP060635.1"/>
</dbReference>
<evidence type="ECO:0000313" key="5">
    <source>
        <dbReference type="Proteomes" id="UP000515860"/>
    </source>
</evidence>
<evidence type="ECO:0000256" key="1">
    <source>
        <dbReference type="SAM" id="MobiDB-lite"/>
    </source>
</evidence>
<feature type="region of interest" description="Disordered" evidence="1">
    <location>
        <begin position="548"/>
        <end position="573"/>
    </location>
</feature>
<dbReference type="KEGG" id="whj:H9Q79_16300"/>
<protein>
    <submittedName>
        <fullName evidence="4">Uncharacterized protein</fullName>
    </submittedName>
</protein>
<feature type="transmembrane region" description="Helical" evidence="2">
    <location>
        <begin position="607"/>
        <end position="627"/>
    </location>
</feature>
<gene>
    <name evidence="4" type="ORF">H9Q79_16300</name>
</gene>
<name>A0A7G9GC83_9FIRM</name>
<feature type="chain" id="PRO_5038733995" evidence="3">
    <location>
        <begin position="21"/>
        <end position="643"/>
    </location>
</feature>
<evidence type="ECO:0000256" key="3">
    <source>
        <dbReference type="SAM" id="SignalP"/>
    </source>
</evidence>
<dbReference type="Gene3D" id="1.10.1370.30">
    <property type="match status" value="1"/>
</dbReference>
<feature type="signal peptide" evidence="3">
    <location>
        <begin position="1"/>
        <end position="20"/>
    </location>
</feature>
<proteinExistence type="predicted"/>
<evidence type="ECO:0000313" key="4">
    <source>
        <dbReference type="EMBL" id="QNM08415.1"/>
    </source>
</evidence>
<keyword evidence="2" id="KW-0812">Transmembrane</keyword>
<feature type="compositionally biased region" description="Basic and acidic residues" evidence="1">
    <location>
        <begin position="556"/>
        <end position="570"/>
    </location>
</feature>
<keyword evidence="5" id="KW-1185">Reference proteome</keyword>
<evidence type="ECO:0000256" key="2">
    <source>
        <dbReference type="SAM" id="Phobius"/>
    </source>
</evidence>
<dbReference type="Proteomes" id="UP000515860">
    <property type="component" value="Chromosome"/>
</dbReference>
<reference evidence="4 5" key="1">
    <citation type="submission" date="2020-08" db="EMBL/GenBank/DDBJ databases">
        <authorList>
            <person name="Liu C."/>
            <person name="Sun Q."/>
        </authorList>
    </citation>
    <scope>NUCLEOTIDE SEQUENCE [LARGE SCALE GENOMIC DNA]</scope>
    <source>
        <strain evidence="4 5">NSJ-29</strain>
    </source>
</reference>